<dbReference type="Pfam" id="PF20155">
    <property type="entry name" value="TMP_3"/>
    <property type="match status" value="1"/>
</dbReference>
<keyword evidence="2" id="KW-0472">Membrane</keyword>
<reference evidence="5 6" key="1">
    <citation type="submission" date="2023-10" db="EMBL/GenBank/DDBJ databases">
        <title>Wastewater isolates of ESBL- and carbapenemase-producing Gram-negative bacteria from New Zealand.</title>
        <authorList>
            <person name="Straub C."/>
            <person name="Weaver L."/>
            <person name="Cornelius A."/>
            <person name="Mcgill E."/>
            <person name="Dyet K."/>
            <person name="White L."/>
            <person name="Pattis I."/>
        </authorList>
    </citation>
    <scope>NUCLEOTIDE SEQUENCE [LARGE SCALE GENOMIC DNA]</scope>
    <source>
        <strain evidence="5 6">ESBL09</strain>
    </source>
</reference>
<dbReference type="InterPro" id="IPR006431">
    <property type="entry name" value="Phage_tape_meas_C"/>
</dbReference>
<dbReference type="Proteomes" id="UP001331691">
    <property type="component" value="Unassembled WGS sequence"/>
</dbReference>
<dbReference type="InterPro" id="IPR053058">
    <property type="entry name" value="Mulikevirus_tape_measure"/>
</dbReference>
<comment type="caution">
    <text evidence="5">The sequence shown here is derived from an EMBL/GenBank/DDBJ whole genome shotgun (WGS) entry which is preliminary data.</text>
</comment>
<feature type="region of interest" description="Disordered" evidence="1">
    <location>
        <begin position="199"/>
        <end position="233"/>
    </location>
</feature>
<dbReference type="Pfam" id="PF09718">
    <property type="entry name" value="Tape_meas_lam_C"/>
    <property type="match status" value="1"/>
</dbReference>
<dbReference type="PANTHER" id="PTHR38812:SF2">
    <property type="entry name" value="MU-LIKE PROPHAGE FLUMU PROTEIN GP42"/>
    <property type="match status" value="1"/>
</dbReference>
<feature type="domain" description="Bacteriophage tail tape measure C-terminal" evidence="3">
    <location>
        <begin position="1149"/>
        <end position="1212"/>
    </location>
</feature>
<feature type="domain" description="Tape measure protein N-terminal" evidence="4">
    <location>
        <begin position="267"/>
        <end position="455"/>
    </location>
</feature>
<dbReference type="RefSeq" id="WP_331389657.1">
    <property type="nucleotide sequence ID" value="NZ_JAZKKV010000004.1"/>
</dbReference>
<sequence>MSDNVEFILSLDDKKFTAAIDRAGKLLVSFGEKATKPAQKIATLERSLGSVAGILGTLDKKLESVANGLQDLGAGFELVSKAMRDTRQELVTFNANLKTYTTRIDAADKATKGFHHSLQAVQSELSDFSDWANHAGRAASSFGHEVKEANTATSGMNTRLSNSSKRMENWAASSTKAAAQMKKVVAEMDALINRQRELGNLRADVRGPGRGGSGGGSGGSGGGSGRGGRHSSGGLMDGMKGNIFMLGEIGDAAYTVQQMLFGWQVPIVEAAAQMQKMRILLEGMNKEAANPKLAATNDMNYIVNMAKTAPFAMEALTDAFVKFKSAGIDPANGSLKSLVDSVARFGGDSELLKRAAVAIQQMSGKGVISMEELRQQLGEAVPTAMQAMADSAGVTMGQLTKAISTGTVSAKQGLELLFQGLDAQSRGAAENLMQAYSGALAQLQTSFTLFADRIGKAGYLDSITNAFKELSTYMNSTDGKVFAQDLGEGLSKAVDGLMDMAKWAERNKELLLTLGQVALGMVGFKVLKGTITGVATAGAEMGGGLKKAFEVVNGAGAKTIGAIGKVITSIRTFGTTATLIIGVGEAIKMVRTAWLAFSAVVVANPVGAAITAIAIAVGGLIAVMSSLRDKTAETVAEIRKIPEAMTAAQRSQMTARASELDRKNALDQQTLDLVSSGKMSGAGVDTKLIQDRLARNKAESTMLKETIGMGDKAQYENLARDIVTKRLEDVDNGIKAGMAKYSTTTLKDARNKRTVLSQDQKMSPSEKSAQLEAINNADRDAHLKPFLEGADKTQKIVDSLGQEVVRISKLLENPTLNESDRSRLQGQLNGQSQAFSTAQDSLKGLQEQIKNIREQSGKGLQMLDGSYYTGVGGTKKQDDRLNSLFVNSQLGTGKQTRMNPDGTIMRDIAGDAVMGDAQLKANTKLRSIYGETIKMEQLTADQREKISSILTAAKLKDEQKAQRAAERAGKSAESAAKREESARQKAIKANETWIGKAEQMAGQLGLSSKASVEFDQNIQEVTKHLTEMANAVPSDTLSKGMIDNAKTMLAFINQNKDAYSKRLNQDAAEQSITKFAPMANKVVNSGYTPDYQSAAAEWNKKFNESLAYLQSQSKNAQDQGMKEVYDRAISQMLAGRNKAFIAEVGTSQQKLAQEYSDVASQMESVWTSCFENLTDKLTEFVKTGKFSIADFGDYIFDEMLKVSTKALVVEPLMQSLGMGTNSGASWGDKLSGAKDAVMGSFTKTQQSGSPVEAMSSPASAGNDSGSMFDGLKNSFKSLTTSVSDLASSGLKSLKDGFNELTGSTKNSTTAVTQNAASTQEATSATRGFTLSASTAVTAIGATISALGAATGNKWMGYVGAAASIMGLASSAYGAMSSAGWTGNSASTVQDGTKGFQVKPNANQFQVTAHAKGGVFGPDGVVPLKKYAKGGIASSPQLALFGEGSHKEAYVPLPDGRSIPVTFTGGGEGAGGDSVAISITVQNYGDGSSKSSENSDNGSQWNDMARKVKAVVLDTLTDESRPGGMLSSTSK</sequence>
<name>A0AB35XFS0_9ENTR</name>
<proteinExistence type="predicted"/>
<gene>
    <name evidence="5" type="ORF">V4836_26470</name>
</gene>
<evidence type="ECO:0000256" key="1">
    <source>
        <dbReference type="SAM" id="MobiDB-lite"/>
    </source>
</evidence>
<organism evidence="5 6">
    <name type="scientific">Kluyvera ascorbata</name>
    <dbReference type="NCBI Taxonomy" id="51288"/>
    <lineage>
        <taxon>Bacteria</taxon>
        <taxon>Pseudomonadati</taxon>
        <taxon>Pseudomonadota</taxon>
        <taxon>Gammaproteobacteria</taxon>
        <taxon>Enterobacterales</taxon>
        <taxon>Enterobacteriaceae</taxon>
        <taxon>Kluyvera</taxon>
    </lineage>
</organism>
<feature type="compositionally biased region" description="Gly residues" evidence="1">
    <location>
        <begin position="208"/>
        <end position="226"/>
    </location>
</feature>
<dbReference type="NCBIfam" id="TIGR02675">
    <property type="entry name" value="tape_meas_nterm"/>
    <property type="match status" value="1"/>
</dbReference>
<keyword evidence="2" id="KW-0812">Transmembrane</keyword>
<evidence type="ECO:0000313" key="5">
    <source>
        <dbReference type="EMBL" id="MEE9657602.1"/>
    </source>
</evidence>
<evidence type="ECO:0000259" key="3">
    <source>
        <dbReference type="Pfam" id="PF09718"/>
    </source>
</evidence>
<evidence type="ECO:0000256" key="2">
    <source>
        <dbReference type="SAM" id="Phobius"/>
    </source>
</evidence>
<feature type="region of interest" description="Disordered" evidence="1">
    <location>
        <begin position="1483"/>
        <end position="1502"/>
    </location>
</feature>
<evidence type="ECO:0000259" key="4">
    <source>
        <dbReference type="Pfam" id="PF20155"/>
    </source>
</evidence>
<keyword evidence="6" id="KW-1185">Reference proteome</keyword>
<dbReference type="PANTHER" id="PTHR38812">
    <property type="entry name" value="MU-LIKE PROPHAGE FLUMU PROTEIN GP42"/>
    <property type="match status" value="1"/>
</dbReference>
<evidence type="ECO:0000313" key="6">
    <source>
        <dbReference type="Proteomes" id="UP001331691"/>
    </source>
</evidence>
<feature type="compositionally biased region" description="Low complexity" evidence="1">
    <location>
        <begin position="1484"/>
        <end position="1498"/>
    </location>
</feature>
<feature type="region of interest" description="Disordered" evidence="1">
    <location>
        <begin position="957"/>
        <end position="983"/>
    </location>
</feature>
<dbReference type="EMBL" id="JAZKKV010000004">
    <property type="protein sequence ID" value="MEE9657602.1"/>
    <property type="molecule type" value="Genomic_DNA"/>
</dbReference>
<feature type="transmembrane region" description="Helical" evidence="2">
    <location>
        <begin position="594"/>
        <end position="623"/>
    </location>
</feature>
<dbReference type="InterPro" id="IPR013491">
    <property type="entry name" value="Tape_meas_N"/>
</dbReference>
<accession>A0AB35XFS0</accession>
<protein>
    <submittedName>
        <fullName evidence="5">Tape measure protein</fullName>
    </submittedName>
</protein>
<keyword evidence="2" id="KW-1133">Transmembrane helix</keyword>